<accession>A0A7M2H5E3</accession>
<sequence length="193" mass="20834">MARYSARVAGFTYVGVVLMMAVLGLAAVATVRLGAIVERRAAEEELLAIGNEFRDAFISYANATPPGLPRTPSSLQALLKDPRFPEPRRHLRRIYPDPLTGDDAWATVAAIPGPGIMGVYSTAGGKPIKIGNFDLRFQDFDGKTSYTDWKFMAPPEVITPAGKAAPLAGALPQQQPQQQPQPQLQPPRPGVSR</sequence>
<evidence type="ECO:0000256" key="2">
    <source>
        <dbReference type="SAM" id="Phobius"/>
    </source>
</evidence>
<evidence type="ECO:0000313" key="3">
    <source>
        <dbReference type="EMBL" id="QOT79449.1"/>
    </source>
</evidence>
<feature type="region of interest" description="Disordered" evidence="1">
    <location>
        <begin position="161"/>
        <end position="193"/>
    </location>
</feature>
<keyword evidence="2" id="KW-0472">Membrane</keyword>
<evidence type="ECO:0000256" key="1">
    <source>
        <dbReference type="SAM" id="MobiDB-lite"/>
    </source>
</evidence>
<dbReference type="EMBL" id="CP062804">
    <property type="protein sequence ID" value="QOT79449.1"/>
    <property type="molecule type" value="Genomic_DNA"/>
</dbReference>
<protein>
    <submittedName>
        <fullName evidence="3">Type II secretion system protein</fullName>
    </submittedName>
</protein>
<name>A0A7M2H5E3_9BURK</name>
<dbReference type="RefSeq" id="WP_193692196.1">
    <property type="nucleotide sequence ID" value="NZ_CP062804.1"/>
</dbReference>
<feature type="transmembrane region" description="Helical" evidence="2">
    <location>
        <begin position="12"/>
        <end position="31"/>
    </location>
</feature>
<dbReference type="AlphaFoldDB" id="A0A7M2H5E3"/>
<dbReference type="Proteomes" id="UP000397656">
    <property type="component" value="Chromosome 2"/>
</dbReference>
<feature type="compositionally biased region" description="Low complexity" evidence="1">
    <location>
        <begin position="161"/>
        <end position="182"/>
    </location>
</feature>
<reference evidence="3 4" key="1">
    <citation type="submission" date="2020-10" db="EMBL/GenBank/DDBJ databases">
        <title>Complete genome sequence of Cupriavidus basilensis CCUG 49340T.</title>
        <authorList>
            <person name="Salva-Serra F."/>
            <person name="Donoso R.A."/>
            <person name="Cho K.H."/>
            <person name="Yoo J.A."/>
            <person name="Lee K."/>
            <person name="Yoon S.-H."/>
            <person name="Perez-Pantoja D."/>
            <person name="Moore E.R.B."/>
        </authorList>
    </citation>
    <scope>NUCLEOTIDE SEQUENCE [LARGE SCALE GENOMIC DNA]</scope>
    <source>
        <strain evidence="4">CCUG 49340</strain>
    </source>
</reference>
<feature type="compositionally biased region" description="Pro residues" evidence="1">
    <location>
        <begin position="183"/>
        <end position="193"/>
    </location>
</feature>
<proteinExistence type="predicted"/>
<keyword evidence="2" id="KW-0812">Transmembrane</keyword>
<dbReference type="GeneID" id="98405694"/>
<gene>
    <name evidence="3" type="ORF">F7R26_032530</name>
</gene>
<evidence type="ECO:0000313" key="4">
    <source>
        <dbReference type="Proteomes" id="UP000397656"/>
    </source>
</evidence>
<organism evidence="3 4">
    <name type="scientific">Cupriavidus basilensis</name>
    <dbReference type="NCBI Taxonomy" id="68895"/>
    <lineage>
        <taxon>Bacteria</taxon>
        <taxon>Pseudomonadati</taxon>
        <taxon>Pseudomonadota</taxon>
        <taxon>Betaproteobacteria</taxon>
        <taxon>Burkholderiales</taxon>
        <taxon>Burkholderiaceae</taxon>
        <taxon>Cupriavidus</taxon>
    </lineage>
</organism>
<keyword evidence="2" id="KW-1133">Transmembrane helix</keyword>